<accession>A0A556QPH0</accession>
<proteinExistence type="inferred from homology"/>
<evidence type="ECO:0000313" key="6">
    <source>
        <dbReference type="Proteomes" id="UP000315648"/>
    </source>
</evidence>
<dbReference type="PANTHER" id="PTHR30502">
    <property type="entry name" value="2-KETO-3-DEOXY-L-RHAMNONATE ALDOLASE"/>
    <property type="match status" value="1"/>
</dbReference>
<dbReference type="PANTHER" id="PTHR30502:SF0">
    <property type="entry name" value="PHOSPHOENOLPYRUVATE CARBOXYLASE FAMILY PROTEIN"/>
    <property type="match status" value="1"/>
</dbReference>
<dbReference type="AlphaFoldDB" id="A0A556QPH0"/>
<evidence type="ECO:0000313" key="5">
    <source>
        <dbReference type="EMBL" id="TSJ78540.1"/>
    </source>
</evidence>
<reference evidence="5 6" key="1">
    <citation type="submission" date="2019-07" db="EMBL/GenBank/DDBJ databases">
        <title>Description of 53C-WASEF.</title>
        <authorList>
            <person name="Pitt A."/>
            <person name="Hahn M.W."/>
        </authorList>
    </citation>
    <scope>NUCLEOTIDE SEQUENCE [LARGE SCALE GENOMIC DNA]</scope>
    <source>
        <strain evidence="5 6">53C-WASEF</strain>
    </source>
</reference>
<dbReference type="GO" id="GO:0005737">
    <property type="term" value="C:cytoplasm"/>
    <property type="evidence" value="ECO:0007669"/>
    <property type="project" value="TreeGrafter"/>
</dbReference>
<gene>
    <name evidence="5" type="ORF">FPL22_04365</name>
</gene>
<dbReference type="InterPro" id="IPR005000">
    <property type="entry name" value="Aldolase/citrate-lyase_domain"/>
</dbReference>
<dbReference type="SUPFAM" id="SSF51621">
    <property type="entry name" value="Phosphoenolpyruvate/pyruvate domain"/>
    <property type="match status" value="1"/>
</dbReference>
<evidence type="ECO:0000256" key="2">
    <source>
        <dbReference type="ARBA" id="ARBA00022723"/>
    </source>
</evidence>
<keyword evidence="3" id="KW-0456">Lyase</keyword>
<protein>
    <recommendedName>
        <fullName evidence="4">HpcH/HpaI aldolase/citrate lyase domain-containing protein</fullName>
    </recommendedName>
</protein>
<organism evidence="5 6">
    <name type="scientific">Rariglobus hedericola</name>
    <dbReference type="NCBI Taxonomy" id="2597822"/>
    <lineage>
        <taxon>Bacteria</taxon>
        <taxon>Pseudomonadati</taxon>
        <taxon>Verrucomicrobiota</taxon>
        <taxon>Opitutia</taxon>
        <taxon>Opitutales</taxon>
        <taxon>Opitutaceae</taxon>
        <taxon>Rariglobus</taxon>
    </lineage>
</organism>
<dbReference type="InterPro" id="IPR015813">
    <property type="entry name" value="Pyrv/PenolPyrv_kinase-like_dom"/>
</dbReference>
<evidence type="ECO:0000256" key="1">
    <source>
        <dbReference type="ARBA" id="ARBA00005568"/>
    </source>
</evidence>
<dbReference type="EMBL" id="VMBG01000001">
    <property type="protein sequence ID" value="TSJ78540.1"/>
    <property type="molecule type" value="Genomic_DNA"/>
</dbReference>
<dbReference type="Proteomes" id="UP000315648">
    <property type="component" value="Unassembled WGS sequence"/>
</dbReference>
<dbReference type="Pfam" id="PF03328">
    <property type="entry name" value="HpcH_HpaI"/>
    <property type="match status" value="1"/>
</dbReference>
<dbReference type="RefSeq" id="WP_144228881.1">
    <property type="nucleotide sequence ID" value="NZ_CBCRVV010000022.1"/>
</dbReference>
<comment type="caution">
    <text evidence="5">The sequence shown here is derived from an EMBL/GenBank/DDBJ whole genome shotgun (WGS) entry which is preliminary data.</text>
</comment>
<keyword evidence="2" id="KW-0479">Metal-binding</keyword>
<dbReference type="GO" id="GO:0016832">
    <property type="term" value="F:aldehyde-lyase activity"/>
    <property type="evidence" value="ECO:0007669"/>
    <property type="project" value="TreeGrafter"/>
</dbReference>
<name>A0A556QPH0_9BACT</name>
<comment type="similarity">
    <text evidence="1">Belongs to the HpcH/HpaI aldolase family.</text>
</comment>
<feature type="domain" description="HpcH/HpaI aldolase/citrate lyase" evidence="4">
    <location>
        <begin position="16"/>
        <end position="231"/>
    </location>
</feature>
<evidence type="ECO:0000256" key="3">
    <source>
        <dbReference type="ARBA" id="ARBA00023239"/>
    </source>
</evidence>
<dbReference type="Gene3D" id="3.20.20.60">
    <property type="entry name" value="Phosphoenolpyruvate-binding domains"/>
    <property type="match status" value="1"/>
</dbReference>
<sequence length="246" mass="25784">MNTSNQKITPRVPGFGAWLASGSPTVAELAAQCGFGWLLLDMEHGCLPEAELLTNLRAVSGYDVEVVVRVPTHEAGLIGRALDWGADAIMVPHVKTAEEAAALVRAMKYPPLGTRGFSPAVRAYGYGLRAKEAAGEARLFVQIESAEGVKNAEAIAGVAGVHVLFVGPADLKLSLSTIPEAPNYDDALDCVVHAAQRNRIEAGILIRDQADTAPLLKRGFTQVALGIDMAILSAGFLSLTKAGASA</sequence>
<evidence type="ECO:0000259" key="4">
    <source>
        <dbReference type="Pfam" id="PF03328"/>
    </source>
</evidence>
<dbReference type="OrthoDB" id="86160at2"/>
<dbReference type="InterPro" id="IPR050251">
    <property type="entry name" value="HpcH-HpaI_aldolase"/>
</dbReference>
<dbReference type="GO" id="GO:0046872">
    <property type="term" value="F:metal ion binding"/>
    <property type="evidence" value="ECO:0007669"/>
    <property type="project" value="UniProtKB-KW"/>
</dbReference>
<dbReference type="InterPro" id="IPR040442">
    <property type="entry name" value="Pyrv_kinase-like_dom_sf"/>
</dbReference>
<keyword evidence="6" id="KW-1185">Reference proteome</keyword>